<dbReference type="EMBL" id="MJGC01000051">
    <property type="protein sequence ID" value="OEJ75376.1"/>
    <property type="molecule type" value="Genomic_DNA"/>
</dbReference>
<dbReference type="PANTHER" id="PTHR11236">
    <property type="entry name" value="AMINOBENZOATE/ANTHRANILATE SYNTHASE"/>
    <property type="match status" value="1"/>
</dbReference>
<dbReference type="InterPro" id="IPR036038">
    <property type="entry name" value="Aminotransferase-like"/>
</dbReference>
<reference evidence="2" key="1">
    <citation type="submission" date="2016-09" db="EMBL/GenBank/DDBJ databases">
        <title>Draft genome of thermotolerant cyanobacterium Desertifilum sp. strain IPPAS B-1220.</title>
        <authorList>
            <person name="Sinetova M.A."/>
            <person name="Bolakhan K."/>
            <person name="Zayadan B.K."/>
            <person name="Mironov K.S."/>
            <person name="Ustinova V."/>
            <person name="Kupriyanova E.V."/>
            <person name="Sidorov R.A."/>
            <person name="Skrypnik A.N."/>
            <person name="Gogoleva N.E."/>
            <person name="Gogolev Y.V."/>
            <person name="Los D.A."/>
        </authorList>
    </citation>
    <scope>NUCLEOTIDE SEQUENCE [LARGE SCALE GENOMIC DNA]</scope>
    <source>
        <strain evidence="2">IPPAS B-1220</strain>
    </source>
</reference>
<dbReference type="InterPro" id="IPR043131">
    <property type="entry name" value="BCAT-like_N"/>
</dbReference>
<dbReference type="Gene3D" id="3.20.10.10">
    <property type="entry name" value="D-amino Acid Aminotransferase, subunit A, domain 2"/>
    <property type="match status" value="1"/>
</dbReference>
<dbReference type="SUPFAM" id="SSF56752">
    <property type="entry name" value="D-aminoacid aminotransferase-like PLP-dependent enzymes"/>
    <property type="match status" value="1"/>
</dbReference>
<dbReference type="NCBIfam" id="TIGR00553">
    <property type="entry name" value="pabB"/>
    <property type="match status" value="1"/>
</dbReference>
<name>A0A1E5QL19_9CYAN</name>
<comment type="caution">
    <text evidence="2">The sequence shown here is derived from an EMBL/GenBank/DDBJ whole genome shotgun (WGS) entry which is preliminary data.</text>
</comment>
<dbReference type="PANTHER" id="PTHR11236:SF50">
    <property type="entry name" value="AMINODEOXYCHORISMATE SYNTHASE COMPONENT 1"/>
    <property type="match status" value="1"/>
</dbReference>
<dbReference type="Gene3D" id="3.30.470.10">
    <property type="match status" value="1"/>
</dbReference>
<dbReference type="STRING" id="1781255.BH720_09645"/>
<evidence type="ECO:0000313" key="2">
    <source>
        <dbReference type="EMBL" id="OEJ75376.1"/>
    </source>
</evidence>
<protein>
    <submittedName>
        <fullName evidence="2">Aminodeoxychorismate synthase, component I</fullName>
    </submittedName>
</protein>
<dbReference type="InterPro" id="IPR005801">
    <property type="entry name" value="ADC_synthase"/>
</dbReference>
<dbReference type="InterPro" id="IPR001544">
    <property type="entry name" value="Aminotrans_IV"/>
</dbReference>
<organism evidence="2">
    <name type="scientific">Desertifilum tharense IPPAS B-1220</name>
    <dbReference type="NCBI Taxonomy" id="1781255"/>
    <lineage>
        <taxon>Bacteria</taxon>
        <taxon>Bacillati</taxon>
        <taxon>Cyanobacteriota</taxon>
        <taxon>Cyanophyceae</taxon>
        <taxon>Desertifilales</taxon>
        <taxon>Desertifilaceae</taxon>
        <taxon>Desertifilum</taxon>
    </lineage>
</organism>
<dbReference type="AlphaFoldDB" id="A0A1E5QL19"/>
<sequence length="587" mass="67315">MHQSPLATNRVILYDAQNQHWLQFQQPVQVLSTYQLSEVIPLLETLQQQVEQHSYYAAGFVSYEASPAFDASLRVRDSQGFPLAWFGLYGEPEIIEFEDIPEHPRIAPLWEADISRDRYRSCIHHIKDYIAQGDTYQVNYSFRLRAKFEGDPWVYFRQLVQSQESLYGAFIQLEDWAICCASPELFLNWGNDTLISRPMKGTAPRGLSYKSDRTFALDLRQSPKNQAENVMIVDMIRNDMGQIAQTGSVEVTRLFEIEQYPTLWQMTSIVQCQTQANFTDIFKALFPCASITGAPKPRTMEIIAELEDSPRHIYTGTIGFLTPQRTAQFNVAIRTALINLQNNVAEYGVGGGIVWDSQEQGEYEECCTKAKVLTERRSPFSLLESLLWTPENGYFLLDLHLQRLQESAAYFAFSLNLGQVGDRLQDITRTLPPKPHKIRLVVSKRGEIHLTAAPFSPPEPTHRVRLGIAKSPIDASNVFLYHKTTQRTVYQQMQQAHPEFEDVLLWNERGQLTESCIANLIVEWEDEWYTPPVECGLLAGTMRSRLLQQGKVKERVIRLEDLQHCSRLFLVNSVRQIQEASLLKSLV</sequence>
<dbReference type="InterPro" id="IPR015890">
    <property type="entry name" value="Chorismate_C"/>
</dbReference>
<dbReference type="Gene3D" id="3.60.120.10">
    <property type="entry name" value="Anthranilate synthase"/>
    <property type="match status" value="1"/>
</dbReference>
<dbReference type="GO" id="GO:0046820">
    <property type="term" value="F:4-amino-4-deoxychorismate synthase activity"/>
    <property type="evidence" value="ECO:0007669"/>
    <property type="project" value="TreeGrafter"/>
</dbReference>
<dbReference type="InterPro" id="IPR043132">
    <property type="entry name" value="BCAT-like_C"/>
</dbReference>
<dbReference type="GO" id="GO:0000162">
    <property type="term" value="P:L-tryptophan biosynthetic process"/>
    <property type="evidence" value="ECO:0007669"/>
    <property type="project" value="TreeGrafter"/>
</dbReference>
<dbReference type="OrthoDB" id="9803598at2"/>
<gene>
    <name evidence="2" type="ORF">BH720_09645</name>
</gene>
<accession>A0A1E5QL19</accession>
<evidence type="ECO:0000259" key="1">
    <source>
        <dbReference type="Pfam" id="PF00425"/>
    </source>
</evidence>
<dbReference type="GO" id="GO:0009396">
    <property type="term" value="P:folic acid-containing compound biosynthetic process"/>
    <property type="evidence" value="ECO:0007669"/>
    <property type="project" value="InterPro"/>
</dbReference>
<dbReference type="SUPFAM" id="SSF56322">
    <property type="entry name" value="ADC synthase"/>
    <property type="match status" value="1"/>
</dbReference>
<dbReference type="PRINTS" id="PR00095">
    <property type="entry name" value="ANTSNTHASEI"/>
</dbReference>
<feature type="domain" description="Chorismate-utilising enzyme C-terminal" evidence="1">
    <location>
        <begin position="116"/>
        <end position="369"/>
    </location>
</feature>
<proteinExistence type="predicted"/>
<dbReference type="Pfam" id="PF01063">
    <property type="entry name" value="Aminotran_4"/>
    <property type="match status" value="1"/>
</dbReference>
<dbReference type="Pfam" id="PF00425">
    <property type="entry name" value="Chorismate_bind"/>
    <property type="match status" value="1"/>
</dbReference>
<dbReference type="InterPro" id="IPR005802">
    <property type="entry name" value="ADC_synth_comp_1"/>
</dbReference>
<dbReference type="InterPro" id="IPR019999">
    <property type="entry name" value="Anth_synth_I-like"/>
</dbReference>